<dbReference type="PANTHER" id="PTHR15496:SF2">
    <property type="entry name" value="GENERAL TRANSCRIPTION FACTOR 3C POLYPEPTIDE 4"/>
    <property type="match status" value="1"/>
</dbReference>
<dbReference type="PANTHER" id="PTHR15496">
    <property type="entry name" value="GENERAL TRANSCRIPTION FACTOR 3C POLYPEPTIDE 4 FAMILY"/>
    <property type="match status" value="1"/>
</dbReference>
<dbReference type="InterPro" id="IPR036322">
    <property type="entry name" value="WD40_repeat_dom_sf"/>
</dbReference>
<dbReference type="SUPFAM" id="SSF50978">
    <property type="entry name" value="WD40 repeat-like"/>
    <property type="match status" value="1"/>
</dbReference>
<feature type="domain" description="Transcription factor IIIC putative zinc-finger" evidence="2">
    <location>
        <begin position="497"/>
        <end position="619"/>
    </location>
</feature>
<dbReference type="Gene3D" id="2.130.10.10">
    <property type="entry name" value="YVTN repeat-like/Quinoprotein amine dehydrogenase"/>
    <property type="match status" value="1"/>
</dbReference>
<evidence type="ECO:0008006" key="5">
    <source>
        <dbReference type="Google" id="ProtNLM"/>
    </source>
</evidence>
<dbReference type="InterPro" id="IPR024764">
    <property type="entry name" value="TFIIIC_Znf"/>
</dbReference>
<evidence type="ECO:0000259" key="2">
    <source>
        <dbReference type="Pfam" id="PF12660"/>
    </source>
</evidence>
<protein>
    <recommendedName>
        <fullName evidence="5">Transcription factor IIIC 90kDa subunit N-terminal domain-containing protein</fullName>
    </recommendedName>
</protein>
<evidence type="ECO:0000259" key="1">
    <source>
        <dbReference type="Pfam" id="PF12657"/>
    </source>
</evidence>
<dbReference type="InterPro" id="IPR044230">
    <property type="entry name" value="GTF3C4"/>
</dbReference>
<dbReference type="Pfam" id="PF12660">
    <property type="entry name" value="zf-TFIIIC"/>
    <property type="match status" value="1"/>
</dbReference>
<dbReference type="InterPro" id="IPR015943">
    <property type="entry name" value="WD40/YVTN_repeat-like_dom_sf"/>
</dbReference>
<evidence type="ECO:0000313" key="4">
    <source>
        <dbReference type="Proteomes" id="UP000593566"/>
    </source>
</evidence>
<reference evidence="3 4" key="1">
    <citation type="journal article" date="2020" name="Genomics">
        <title>Complete, high-quality genomes from long-read metagenomic sequencing of two wolf lichen thalli reveals enigmatic genome architecture.</title>
        <authorList>
            <person name="McKenzie S.K."/>
            <person name="Walston R.F."/>
            <person name="Allen J.L."/>
        </authorList>
    </citation>
    <scope>NUCLEOTIDE SEQUENCE [LARGE SCALE GENOMIC DNA]</scope>
    <source>
        <strain evidence="3">WasteWater1</strain>
    </source>
</reference>
<name>A0A8H6CJK1_9LECA</name>
<dbReference type="GO" id="GO:0006384">
    <property type="term" value="P:transcription initiation at RNA polymerase III promoter"/>
    <property type="evidence" value="ECO:0007669"/>
    <property type="project" value="InterPro"/>
</dbReference>
<dbReference type="GO" id="GO:0000127">
    <property type="term" value="C:transcription factor TFIIIC complex"/>
    <property type="evidence" value="ECO:0007669"/>
    <property type="project" value="InterPro"/>
</dbReference>
<comment type="caution">
    <text evidence="3">The sequence shown here is derived from an EMBL/GenBank/DDBJ whole genome shotgun (WGS) entry which is preliminary data.</text>
</comment>
<accession>A0A8H6CJK1</accession>
<dbReference type="EMBL" id="JACCJB010000009">
    <property type="protein sequence ID" value="KAF6224296.1"/>
    <property type="molecule type" value="Genomic_DNA"/>
</dbReference>
<keyword evidence="4" id="KW-1185">Reference proteome</keyword>
<dbReference type="GeneID" id="59339261"/>
<sequence>MLPLAHIPVRPSSQDCLAWSPDGELAIAAGEEVYLLIPQNGSPEPWTHLRITVSNFTSTEWPWQEQASFKDMSIGEEQARATVTALAWSPPGLAKHRRSVLAVLTSNLILSFWASDSNPTDLDSWKRVSIINKALFSGNRLQQRIRSMAWAPTNPQHVDRRTPLSQNKWGIPLIAIADDSNGLYILMVSSPFRGQSRAWTVEVLHRHNTPMSNSSNERPSLFSFAMNTNHFIDRIEFGTWDGDIPVVYRTSGILHHASVSVYQDPHSRVRPDDVTDHESLTVSLSEARTGGAKTFSQAIVTPLIKARMATEKEKFGLDNNIGSHVMVRTWGLASFNNLVAACITLHPAKMVEYTAPFEGTSTILFDAGNDNGNAKSVFAWQSLTAVDVVKTQQSILDTNFDQILQRPLALNNIDLRIVYTALCGSLLLSDDKRLQRLQAAVDVLDLIESRATIVLLAERRALLAMENAHQLPDQELKNIIRQMTKERGEAESSSRAPEKALLDLCPFCPDGQRTIPFDSFTKAYCLQKHHFARCALTLLPLLEPGFTKRCINCKREFFDERSHPGIHMESSQRLSHINLSDSNAGYIGAAQENSGNVKQSLASVLFDKFDTCPYCGGKFCG</sequence>
<feature type="domain" description="Transcription factor IIIC 90kDa subunit N-terminal" evidence="1">
    <location>
        <begin position="293"/>
        <end position="365"/>
    </location>
</feature>
<organism evidence="3 4">
    <name type="scientific">Letharia lupina</name>
    <dbReference type="NCBI Taxonomy" id="560253"/>
    <lineage>
        <taxon>Eukaryota</taxon>
        <taxon>Fungi</taxon>
        <taxon>Dikarya</taxon>
        <taxon>Ascomycota</taxon>
        <taxon>Pezizomycotina</taxon>
        <taxon>Lecanoromycetes</taxon>
        <taxon>OSLEUM clade</taxon>
        <taxon>Lecanoromycetidae</taxon>
        <taxon>Lecanorales</taxon>
        <taxon>Lecanorineae</taxon>
        <taxon>Parmeliaceae</taxon>
        <taxon>Letharia</taxon>
    </lineage>
</organism>
<dbReference type="RefSeq" id="XP_037153356.1">
    <property type="nucleotide sequence ID" value="XM_037301722.1"/>
</dbReference>
<dbReference type="AlphaFoldDB" id="A0A8H6CJK1"/>
<dbReference type="Pfam" id="PF12657">
    <property type="entry name" value="TFIIIC_delta"/>
    <property type="match status" value="2"/>
</dbReference>
<evidence type="ECO:0000313" key="3">
    <source>
        <dbReference type="EMBL" id="KAF6224296.1"/>
    </source>
</evidence>
<gene>
    <name evidence="3" type="ORF">HO133_010871</name>
</gene>
<dbReference type="Proteomes" id="UP000593566">
    <property type="component" value="Unassembled WGS sequence"/>
</dbReference>
<dbReference type="GO" id="GO:0004402">
    <property type="term" value="F:histone acetyltransferase activity"/>
    <property type="evidence" value="ECO:0007669"/>
    <property type="project" value="InterPro"/>
</dbReference>
<proteinExistence type="predicted"/>
<feature type="domain" description="Transcription factor IIIC 90kDa subunit N-terminal" evidence="1">
    <location>
        <begin position="19"/>
        <end position="262"/>
    </location>
</feature>
<dbReference type="InterPro" id="IPR024761">
    <property type="entry name" value="TFIIIC_delta_N"/>
</dbReference>